<organism evidence="4 5">
    <name type="scientific">Cellvibrio japonicus (strain Ueda107)</name>
    <name type="common">Pseudomonas fluorescens subsp. cellulosa</name>
    <dbReference type="NCBI Taxonomy" id="498211"/>
    <lineage>
        <taxon>Bacteria</taxon>
        <taxon>Pseudomonadati</taxon>
        <taxon>Pseudomonadota</taxon>
        <taxon>Gammaproteobacteria</taxon>
        <taxon>Cellvibrionales</taxon>
        <taxon>Cellvibrionaceae</taxon>
        <taxon>Cellvibrio</taxon>
    </lineage>
</organism>
<dbReference type="Pfam" id="PF13505">
    <property type="entry name" value="OMP_b-brl"/>
    <property type="match status" value="1"/>
</dbReference>
<protein>
    <recommendedName>
        <fullName evidence="3">Outer membrane protein beta-barrel domain-containing protein</fullName>
    </recommendedName>
</protein>
<reference evidence="4 5" key="1">
    <citation type="journal article" date="2008" name="J. Bacteriol.">
        <title>Insights into plant cell wall degradation from the genome sequence of the soil bacterium Cellvibrio japonicus.</title>
        <authorList>
            <person name="Deboy R.T."/>
            <person name="Mongodin E.F."/>
            <person name="Fouts D.E."/>
            <person name="Tailford L.E."/>
            <person name="Khouri H."/>
            <person name="Emerson J.B."/>
            <person name="Mohamoud Y."/>
            <person name="Watkins K."/>
            <person name="Henrissat B."/>
            <person name="Gilbert H.J."/>
            <person name="Nelson K.E."/>
        </authorList>
    </citation>
    <scope>NUCLEOTIDE SEQUENCE [LARGE SCALE GENOMIC DNA]</scope>
    <source>
        <strain evidence="4 5">Ueda107</strain>
    </source>
</reference>
<sequence>MKTNPLRNLIAIGLLSSGALISTQVLASDRISYNYVGLQFLNQDLDDSNCDQDGLNAYGSMALNSDFFVQGSLADLSGSGCGSTNLSVGLGYRTLFGADSSLYGSLSFERIDPDHFDDDTGMVLAVGIRGFITPEVEGRIELAHHTVYDGDTQLNAGAAYWFNAQFAATGDVTLGSETTGIGIGLRMNF</sequence>
<evidence type="ECO:0000259" key="3">
    <source>
        <dbReference type="Pfam" id="PF13505"/>
    </source>
</evidence>
<feature type="chain" id="PRO_5002796543" description="Outer membrane protein beta-barrel domain-containing protein" evidence="2">
    <location>
        <begin position="28"/>
        <end position="189"/>
    </location>
</feature>
<dbReference type="OrthoDB" id="5700739at2"/>
<evidence type="ECO:0000256" key="2">
    <source>
        <dbReference type="SAM" id="SignalP"/>
    </source>
</evidence>
<proteinExistence type="predicted"/>
<gene>
    <name evidence="4" type="ordered locus">CJA_3543</name>
</gene>
<dbReference type="Proteomes" id="UP000001036">
    <property type="component" value="Chromosome"/>
</dbReference>
<dbReference type="KEGG" id="cja:CJA_3543"/>
<keyword evidence="1 2" id="KW-0732">Signal</keyword>
<dbReference type="eggNOG" id="COG3637">
    <property type="taxonomic scope" value="Bacteria"/>
</dbReference>
<dbReference type="STRING" id="498211.CJA_3543"/>
<dbReference type="AlphaFoldDB" id="B3PGU8"/>
<evidence type="ECO:0000313" key="5">
    <source>
        <dbReference type="Proteomes" id="UP000001036"/>
    </source>
</evidence>
<evidence type="ECO:0000256" key="1">
    <source>
        <dbReference type="ARBA" id="ARBA00022729"/>
    </source>
</evidence>
<evidence type="ECO:0000313" key="4">
    <source>
        <dbReference type="EMBL" id="ACE83186.1"/>
    </source>
</evidence>
<name>B3PGU8_CELJU</name>
<dbReference type="InterPro" id="IPR027385">
    <property type="entry name" value="Beta-barrel_OMP"/>
</dbReference>
<dbReference type="HOGENOM" id="CLU_1445246_0_0_6"/>
<dbReference type="RefSeq" id="WP_012489118.1">
    <property type="nucleotide sequence ID" value="NC_010995.1"/>
</dbReference>
<accession>B3PGU8</accession>
<dbReference type="EMBL" id="CP000934">
    <property type="protein sequence ID" value="ACE83186.1"/>
    <property type="molecule type" value="Genomic_DNA"/>
</dbReference>
<keyword evidence="5" id="KW-1185">Reference proteome</keyword>
<feature type="signal peptide" evidence="2">
    <location>
        <begin position="1"/>
        <end position="27"/>
    </location>
</feature>
<feature type="domain" description="Outer membrane protein beta-barrel" evidence="3">
    <location>
        <begin position="18"/>
        <end position="162"/>
    </location>
</feature>